<organism evidence="3 4">
    <name type="scientific">Drosophila gunungcola</name>
    <name type="common">fruit fly</name>
    <dbReference type="NCBI Taxonomy" id="103775"/>
    <lineage>
        <taxon>Eukaryota</taxon>
        <taxon>Metazoa</taxon>
        <taxon>Ecdysozoa</taxon>
        <taxon>Arthropoda</taxon>
        <taxon>Hexapoda</taxon>
        <taxon>Insecta</taxon>
        <taxon>Pterygota</taxon>
        <taxon>Neoptera</taxon>
        <taxon>Endopterygota</taxon>
        <taxon>Diptera</taxon>
        <taxon>Brachycera</taxon>
        <taxon>Muscomorpha</taxon>
        <taxon>Ephydroidea</taxon>
        <taxon>Drosophilidae</taxon>
        <taxon>Drosophila</taxon>
        <taxon>Sophophora</taxon>
    </lineage>
</organism>
<accession>A0A9P9YTS0</accession>
<dbReference type="Proteomes" id="UP001059596">
    <property type="component" value="Unassembled WGS sequence"/>
</dbReference>
<dbReference type="OrthoDB" id="7883899at2759"/>
<proteinExistence type="predicted"/>
<dbReference type="EMBL" id="JAMKOV010000002">
    <property type="protein sequence ID" value="KAI8042985.1"/>
    <property type="molecule type" value="Genomic_DNA"/>
</dbReference>
<keyword evidence="4" id="KW-1185">Reference proteome</keyword>
<dbReference type="AlphaFoldDB" id="A0A9P9YTS0"/>
<evidence type="ECO:0000256" key="1">
    <source>
        <dbReference type="SAM" id="MobiDB-lite"/>
    </source>
</evidence>
<comment type="caution">
    <text evidence="3">The sequence shown here is derived from an EMBL/GenBank/DDBJ whole genome shotgun (WGS) entry which is preliminary data.</text>
</comment>
<sequence>MEYPNLLVICAILLLLQFEMGVARSTYNGLDPSLYVEARRLGLNEGIINEMWRTKKPWIVTKTRNDGTVTKNTYQLSTDGEKLFWNSVTRTPLQTTLRLANVFNNPFINPVGFGFPDFNIFHNFIGQGRNQFDAETPNSSPCHCHHNDSPSPGYISPTEEPRFKGRNLGNVARRVESNVNERNPGNGAPQEDRNPTNTDDTDLWYPPLPTSTRRTLVPVPASAPAPPAFGDGSRSSNDDQPMWLPVPDPPSTERTLVGLPTLAPKGGADTVIDDFLAKVDVTAADIKEEDGTLVRTIVDKEGRVLSASFELKTKEDREANAN</sequence>
<reference evidence="3" key="1">
    <citation type="journal article" date="2023" name="Genome Biol. Evol.">
        <title>Long-read-based Genome Assembly of Drosophila gunungcola Reveals Fewer Chemosensory Genes in Flower-breeding Species.</title>
        <authorList>
            <person name="Negi A."/>
            <person name="Liao B.Y."/>
            <person name="Yeh S.D."/>
        </authorList>
    </citation>
    <scope>NUCLEOTIDE SEQUENCE</scope>
    <source>
        <strain evidence="3">Sukarami</strain>
    </source>
</reference>
<evidence type="ECO:0000313" key="3">
    <source>
        <dbReference type="EMBL" id="KAI8042985.1"/>
    </source>
</evidence>
<keyword evidence="2" id="KW-0732">Signal</keyword>
<gene>
    <name evidence="3" type="ORF">M5D96_004309</name>
</gene>
<feature type="chain" id="PRO_5040298650" evidence="2">
    <location>
        <begin position="24"/>
        <end position="322"/>
    </location>
</feature>
<name>A0A9P9YTS0_9MUSC</name>
<feature type="region of interest" description="Disordered" evidence="1">
    <location>
        <begin position="134"/>
        <end position="240"/>
    </location>
</feature>
<feature type="signal peptide" evidence="2">
    <location>
        <begin position="1"/>
        <end position="23"/>
    </location>
</feature>
<evidence type="ECO:0000313" key="4">
    <source>
        <dbReference type="Proteomes" id="UP001059596"/>
    </source>
</evidence>
<evidence type="ECO:0000256" key="2">
    <source>
        <dbReference type="SAM" id="SignalP"/>
    </source>
</evidence>
<protein>
    <submittedName>
        <fullName evidence="3">Uncharacterized protein</fullName>
    </submittedName>
</protein>